<proteinExistence type="predicted"/>
<evidence type="ECO:0000256" key="1">
    <source>
        <dbReference type="ARBA" id="ARBA00022737"/>
    </source>
</evidence>
<protein>
    <submittedName>
        <fullName evidence="4">Lysine histidine transporter 2</fullName>
    </submittedName>
</protein>
<sequence>MPPTYFPLRWESTGDQWWYVSPIDWAAANGHYDLWEMMNRAVHAAARGGNVEILREILEDSTDVLVYRDAQGSTVLHTASGRGRVEVVKYLLETYDIITSTDNKGNTALNVAAYRGCLAVLVCGKLVNTQDIINVRNNDGRTALHMAVLENIQSELVELLMSVPSINLNIRDIDGMTPLDLLKQRPRSASSDIVIKRLISAGGISNFQDYMARTALVSHLKMQGIGRSPGTSFRIPDAEIFLYTGIENAYDTEYGTYSSEISNVNSPAMSNSLENRKSSSVNNAARRLKILLRWPRKEKKTDSKLGADDSSESFLEDGPTPLRQIFTKKNCHFQTTKGFFLFCNNFSTSLGNILFQNQGGKMALNVSQVNEKSAEEKNIDEWLLITSFRNAKMVVFCFSQRHCHGWRQRPEPALCQFGAWMVMDHHASPVTGHHLVLAVANGSHPQNGSGYSPIAGVDSVKKEVLEHVDYTPRGKTRNV</sequence>
<dbReference type="InterPro" id="IPR036770">
    <property type="entry name" value="Ankyrin_rpt-contain_sf"/>
</dbReference>
<dbReference type="EMBL" id="BJWL01000041">
    <property type="protein sequence ID" value="GFS28354.1"/>
    <property type="molecule type" value="Genomic_DNA"/>
</dbReference>
<dbReference type="Gene3D" id="1.25.40.20">
    <property type="entry name" value="Ankyrin repeat-containing domain"/>
    <property type="match status" value="1"/>
</dbReference>
<feature type="repeat" description="ANK" evidence="3">
    <location>
        <begin position="71"/>
        <end position="103"/>
    </location>
</feature>
<keyword evidence="5" id="KW-1185">Reference proteome</keyword>
<dbReference type="PANTHER" id="PTHR24126">
    <property type="entry name" value="ANKYRIN REPEAT, PH AND SEC7 DOMAIN CONTAINING PROTEIN SECG-RELATED"/>
    <property type="match status" value="1"/>
</dbReference>
<comment type="caution">
    <text evidence="4">The sequence shown here is derived from an EMBL/GenBank/DDBJ whole genome shotgun (WGS) entry which is preliminary data.</text>
</comment>
<reference evidence="5" key="1">
    <citation type="submission" date="2019-07" db="EMBL/GenBank/DDBJ databases">
        <title>De Novo Assembly of kiwifruit Actinidia rufa.</title>
        <authorList>
            <person name="Sugita-Konishi S."/>
            <person name="Sato K."/>
            <person name="Mori E."/>
            <person name="Abe Y."/>
            <person name="Kisaki G."/>
            <person name="Hamano K."/>
            <person name="Suezawa K."/>
            <person name="Otani M."/>
            <person name="Fukuda T."/>
            <person name="Manabe T."/>
            <person name="Gomi K."/>
            <person name="Tabuchi M."/>
            <person name="Akimitsu K."/>
            <person name="Kataoka I."/>
        </authorList>
    </citation>
    <scope>NUCLEOTIDE SEQUENCE [LARGE SCALE GENOMIC DNA]</scope>
    <source>
        <strain evidence="5">cv. Fuchu</strain>
    </source>
</reference>
<dbReference type="Pfam" id="PF12796">
    <property type="entry name" value="Ank_2"/>
    <property type="match status" value="1"/>
</dbReference>
<dbReference type="SMART" id="SM00248">
    <property type="entry name" value="ANK"/>
    <property type="match status" value="5"/>
</dbReference>
<evidence type="ECO:0000256" key="3">
    <source>
        <dbReference type="PROSITE-ProRule" id="PRU00023"/>
    </source>
</evidence>
<dbReference type="PANTHER" id="PTHR24126:SF40">
    <property type="entry name" value="ANKYRIN REPEAT FAMILY PROTEIN"/>
    <property type="match status" value="1"/>
</dbReference>
<keyword evidence="1" id="KW-0677">Repeat</keyword>
<dbReference type="PROSITE" id="PS50297">
    <property type="entry name" value="ANK_REP_REGION"/>
    <property type="match status" value="1"/>
</dbReference>
<dbReference type="AlphaFoldDB" id="A0A7J0D6I6"/>
<dbReference type="PROSITE" id="PS50088">
    <property type="entry name" value="ANK_REPEAT"/>
    <property type="match status" value="1"/>
</dbReference>
<organism evidence="4 5">
    <name type="scientific">Actinidia rufa</name>
    <dbReference type="NCBI Taxonomy" id="165716"/>
    <lineage>
        <taxon>Eukaryota</taxon>
        <taxon>Viridiplantae</taxon>
        <taxon>Streptophyta</taxon>
        <taxon>Embryophyta</taxon>
        <taxon>Tracheophyta</taxon>
        <taxon>Spermatophyta</taxon>
        <taxon>Magnoliopsida</taxon>
        <taxon>eudicotyledons</taxon>
        <taxon>Gunneridae</taxon>
        <taxon>Pentapetalae</taxon>
        <taxon>asterids</taxon>
        <taxon>Ericales</taxon>
        <taxon>Actinidiaceae</taxon>
        <taxon>Actinidia</taxon>
    </lineage>
</organism>
<evidence type="ECO:0000313" key="5">
    <source>
        <dbReference type="Proteomes" id="UP000585474"/>
    </source>
</evidence>
<evidence type="ECO:0000256" key="2">
    <source>
        <dbReference type="ARBA" id="ARBA00023043"/>
    </source>
</evidence>
<name>A0A7J0D6I6_9ERIC</name>
<keyword evidence="2 3" id="KW-0040">ANK repeat</keyword>
<evidence type="ECO:0000313" key="4">
    <source>
        <dbReference type="EMBL" id="GFS28354.1"/>
    </source>
</evidence>
<dbReference type="Pfam" id="PF00023">
    <property type="entry name" value="Ank"/>
    <property type="match status" value="1"/>
</dbReference>
<dbReference type="SUPFAM" id="SSF48403">
    <property type="entry name" value="Ankyrin repeat"/>
    <property type="match status" value="1"/>
</dbReference>
<dbReference type="Proteomes" id="UP000585474">
    <property type="component" value="Unassembled WGS sequence"/>
</dbReference>
<accession>A0A7J0D6I6</accession>
<gene>
    <name evidence="4" type="ORF">Acr_00g0001290</name>
</gene>
<dbReference type="InterPro" id="IPR002110">
    <property type="entry name" value="Ankyrin_rpt"/>
</dbReference>
<dbReference type="OrthoDB" id="5314041at2759"/>